<dbReference type="GO" id="GO:0016740">
    <property type="term" value="F:transferase activity"/>
    <property type="evidence" value="ECO:0007669"/>
    <property type="project" value="UniProtKB-KW"/>
</dbReference>
<name>A0A6P2BVD2_9ACTN</name>
<evidence type="ECO:0000259" key="9">
    <source>
        <dbReference type="Pfam" id="PF02366"/>
    </source>
</evidence>
<dbReference type="InterPro" id="IPR003342">
    <property type="entry name" value="ArnT-like_N"/>
</dbReference>
<feature type="transmembrane region" description="Helical" evidence="8">
    <location>
        <begin position="26"/>
        <end position="46"/>
    </location>
</feature>
<evidence type="ECO:0000256" key="7">
    <source>
        <dbReference type="SAM" id="MobiDB-lite"/>
    </source>
</evidence>
<feature type="transmembrane region" description="Helical" evidence="8">
    <location>
        <begin position="480"/>
        <end position="504"/>
    </location>
</feature>
<dbReference type="Proteomes" id="UP000460272">
    <property type="component" value="Unassembled WGS sequence"/>
</dbReference>
<organism evidence="10 11">
    <name type="scientific">Trebonia kvetii</name>
    <dbReference type="NCBI Taxonomy" id="2480626"/>
    <lineage>
        <taxon>Bacteria</taxon>
        <taxon>Bacillati</taxon>
        <taxon>Actinomycetota</taxon>
        <taxon>Actinomycetes</taxon>
        <taxon>Streptosporangiales</taxon>
        <taxon>Treboniaceae</taxon>
        <taxon>Trebonia</taxon>
    </lineage>
</organism>
<feature type="transmembrane region" description="Helical" evidence="8">
    <location>
        <begin position="330"/>
        <end position="349"/>
    </location>
</feature>
<dbReference type="OrthoDB" id="3207667at2"/>
<proteinExistence type="predicted"/>
<evidence type="ECO:0000256" key="3">
    <source>
        <dbReference type="ARBA" id="ARBA00022679"/>
    </source>
</evidence>
<accession>A0A6P2BVD2</accession>
<feature type="domain" description="ArnT-like N-terminal" evidence="9">
    <location>
        <begin position="81"/>
        <end position="220"/>
    </location>
</feature>
<feature type="transmembrane region" description="Helical" evidence="8">
    <location>
        <begin position="388"/>
        <end position="408"/>
    </location>
</feature>
<evidence type="ECO:0000256" key="6">
    <source>
        <dbReference type="ARBA" id="ARBA00023136"/>
    </source>
</evidence>
<keyword evidence="5 8" id="KW-1133">Transmembrane helix</keyword>
<dbReference type="EMBL" id="RPFW01000004">
    <property type="protein sequence ID" value="TVZ03062.1"/>
    <property type="molecule type" value="Genomic_DNA"/>
</dbReference>
<protein>
    <submittedName>
        <fullName evidence="10">Phospholipid carrier-dependent glycosyltransferase</fullName>
    </submittedName>
</protein>
<evidence type="ECO:0000256" key="2">
    <source>
        <dbReference type="ARBA" id="ARBA00022676"/>
    </source>
</evidence>
<sequence length="615" mass="65547">MQSLESGIGTARVEIPRASRFARHKVSAAVLAGLLVIVGLATAWNLEGWPGRVDDDEGTYVAQAWAIVHQHTITHYSYWYDHPPLGWVQIALFGWLTDGFNRVAAAVFVGRQFMWCLTLAACVLLYVLCRRLGMRRTTSAITVVLFGLSPLGQFFHRLVSLDNIATVWVLAALVAATSPRRGWGRACLAGACAAIAVLSKETALFLLPVIAWVLWQHTGADGGGAVDGAAVAAAGRTTSATGARVQDDADLGAAVPGTGASGTGGLGTGDAGTPAEGGAEAAPVWMPDFRAFAGQHSAEIARLRGLLRNPGTLLPGPATLGRLPRRVRHLLVFAATGCVIVALYPIYALQRGQLPLMWDTLWWQFFTRPGSGSLLDPNSGTYAVARGWVSSDPWLLIAGFVAALALLLSRRLRPFAVALLLQILVLVKGGYLPFFYVTGMLPFAALAIGGAADTLWDVADPDWLARRRGSLPAFARRWRGPYLGQGIVAVVALLLAAIAVPSWVSQLNTNSTANGDAPYLAAASWAEKNVAKGDTVAVDDYLWVDLKRQGLNPLWIWKIDPQTAPDGWKSIDYIILQPQSPGTLAGMPALQGAYAHSVLVKDFGNGLTVRRVTGG</sequence>
<evidence type="ECO:0000256" key="4">
    <source>
        <dbReference type="ARBA" id="ARBA00022692"/>
    </source>
</evidence>
<evidence type="ECO:0000313" key="10">
    <source>
        <dbReference type="EMBL" id="TVZ03062.1"/>
    </source>
</evidence>
<evidence type="ECO:0000313" key="11">
    <source>
        <dbReference type="Proteomes" id="UP000460272"/>
    </source>
</evidence>
<keyword evidence="6 8" id="KW-0472">Membrane</keyword>
<evidence type="ECO:0000256" key="5">
    <source>
        <dbReference type="ARBA" id="ARBA00022989"/>
    </source>
</evidence>
<comment type="caution">
    <text evidence="10">The sequence shown here is derived from an EMBL/GenBank/DDBJ whole genome shotgun (WGS) entry which is preliminary data.</text>
</comment>
<evidence type="ECO:0000256" key="1">
    <source>
        <dbReference type="ARBA" id="ARBA00004127"/>
    </source>
</evidence>
<dbReference type="Pfam" id="PF02366">
    <property type="entry name" value="PMT"/>
    <property type="match status" value="1"/>
</dbReference>
<feature type="transmembrane region" description="Helical" evidence="8">
    <location>
        <begin position="103"/>
        <end position="128"/>
    </location>
</feature>
<evidence type="ECO:0000256" key="8">
    <source>
        <dbReference type="SAM" id="Phobius"/>
    </source>
</evidence>
<gene>
    <name evidence="10" type="ORF">EAS64_21655</name>
</gene>
<comment type="subcellular location">
    <subcellularLocation>
        <location evidence="1">Endomembrane system</location>
        <topology evidence="1">Multi-pass membrane protein</topology>
    </subcellularLocation>
</comment>
<keyword evidence="3 10" id="KW-0808">Transferase</keyword>
<reference evidence="10 11" key="1">
    <citation type="submission" date="2018-11" db="EMBL/GenBank/DDBJ databases">
        <title>Trebonia kvetii gen.nov., sp.nov., a novel acidophilic actinobacterium, and proposal of the new actinobacterial family Treboniaceae fam. nov.</title>
        <authorList>
            <person name="Rapoport D."/>
            <person name="Sagova-Mareckova M."/>
            <person name="Sedlacek I."/>
            <person name="Provaznik J."/>
            <person name="Kralova S."/>
            <person name="Pavlinic D."/>
            <person name="Benes V."/>
            <person name="Kopecky J."/>
        </authorList>
    </citation>
    <scope>NUCLEOTIDE SEQUENCE [LARGE SCALE GENOMIC DNA]</scope>
    <source>
        <strain evidence="10 11">15Tr583</strain>
    </source>
</reference>
<keyword evidence="4 8" id="KW-0812">Transmembrane</keyword>
<dbReference type="AlphaFoldDB" id="A0A6P2BVD2"/>
<keyword evidence="11" id="KW-1185">Reference proteome</keyword>
<feature type="transmembrane region" description="Helical" evidence="8">
    <location>
        <begin position="415"/>
        <end position="434"/>
    </location>
</feature>
<feature type="region of interest" description="Disordered" evidence="7">
    <location>
        <begin position="257"/>
        <end position="278"/>
    </location>
</feature>
<dbReference type="RefSeq" id="WP_145855462.1">
    <property type="nucleotide sequence ID" value="NZ_RPFW01000004.1"/>
</dbReference>
<feature type="compositionally biased region" description="Gly residues" evidence="7">
    <location>
        <begin position="259"/>
        <end position="270"/>
    </location>
</feature>
<keyword evidence="2" id="KW-0328">Glycosyltransferase</keyword>